<feature type="domain" description="PH" evidence="2">
    <location>
        <begin position="181"/>
        <end position="297"/>
    </location>
</feature>
<sequence>MRPRHADMVNALRTDDVDIIDCPQRVDAQAKSAFEDVESAVWTPFVSHDRHAVSGRFFALSGSTLSYYDSEDISGAPRGVLDVASVHPLPSEPNGLLLHCKSNNQRRRDEKLICDTNVAYNAWFALLTRATTAGQSSSSASLQLLHTSSASMMDTSSSTNSAASSNNNATQHSPIAYRPNPIKMGYVHVHYAASSSNAPSSSQNNPVGGGDGVPAADVDAWNRYFIKVEGDLLNCYADESQQHLYVSGMVRNVTLFEGRKYALTVGLNKGRKVVLCCDSMEEKTNWLLTLEGALKTAYSVIQVQQRRGGGAGLKRASSHIYDLDLAPEDQAAPAGVLLSGLEEVNKLQGVMEHSDDDGDAAAAVAEDGSEASGVWI</sequence>
<accession>A0A425CXP7</accession>
<dbReference type="AlphaFoldDB" id="A0A425CXP7"/>
<dbReference type="InterPro" id="IPR011993">
    <property type="entry name" value="PH-like_dom_sf"/>
</dbReference>
<keyword evidence="4" id="KW-1185">Reference proteome</keyword>
<feature type="domain" description="PH" evidence="2">
    <location>
        <begin position="35"/>
        <end position="134"/>
    </location>
</feature>
<evidence type="ECO:0000259" key="2">
    <source>
        <dbReference type="SMART" id="SM00233"/>
    </source>
</evidence>
<dbReference type="CDD" id="cd00821">
    <property type="entry name" value="PH"/>
    <property type="match status" value="1"/>
</dbReference>
<name>A0A425CXP7_APHAT</name>
<dbReference type="Proteomes" id="UP000284702">
    <property type="component" value="Unassembled WGS sequence"/>
</dbReference>
<gene>
    <name evidence="3" type="ORF">B5M09_008792</name>
</gene>
<comment type="caution">
    <text evidence="3">The sequence shown here is derived from an EMBL/GenBank/DDBJ whole genome shotgun (WGS) entry which is preliminary data.</text>
</comment>
<organism evidence="3 4">
    <name type="scientific">Aphanomyces astaci</name>
    <name type="common">Crayfish plague agent</name>
    <dbReference type="NCBI Taxonomy" id="112090"/>
    <lineage>
        <taxon>Eukaryota</taxon>
        <taxon>Sar</taxon>
        <taxon>Stramenopiles</taxon>
        <taxon>Oomycota</taxon>
        <taxon>Saprolegniomycetes</taxon>
        <taxon>Saprolegniales</taxon>
        <taxon>Verrucalvaceae</taxon>
        <taxon>Aphanomyces</taxon>
    </lineage>
</organism>
<dbReference type="EMBL" id="MZMZ02003390">
    <property type="protein sequence ID" value="RQM21789.1"/>
    <property type="molecule type" value="Genomic_DNA"/>
</dbReference>
<evidence type="ECO:0000313" key="3">
    <source>
        <dbReference type="EMBL" id="RQM21789.1"/>
    </source>
</evidence>
<protein>
    <recommendedName>
        <fullName evidence="2">PH domain-containing protein</fullName>
    </recommendedName>
</protein>
<reference evidence="3" key="1">
    <citation type="submission" date="2018-07" db="EMBL/GenBank/DDBJ databases">
        <title>Annotation of Aphanomyces astaci genome assembly.</title>
        <authorList>
            <person name="Studholme D.J."/>
        </authorList>
    </citation>
    <scope>NUCLEOTIDE SEQUENCE [LARGE SCALE GENOMIC DNA]</scope>
    <source>
        <strain evidence="3">Pc</strain>
    </source>
</reference>
<evidence type="ECO:0000313" key="4">
    <source>
        <dbReference type="Proteomes" id="UP000284702"/>
    </source>
</evidence>
<dbReference type="InterPro" id="IPR001849">
    <property type="entry name" value="PH_domain"/>
</dbReference>
<dbReference type="SUPFAM" id="SSF50729">
    <property type="entry name" value="PH domain-like"/>
    <property type="match status" value="2"/>
</dbReference>
<proteinExistence type="predicted"/>
<feature type="region of interest" description="Disordered" evidence="1">
    <location>
        <begin position="153"/>
        <end position="175"/>
    </location>
</feature>
<evidence type="ECO:0000256" key="1">
    <source>
        <dbReference type="SAM" id="MobiDB-lite"/>
    </source>
</evidence>
<dbReference type="SMART" id="SM00233">
    <property type="entry name" value="PH"/>
    <property type="match status" value="2"/>
</dbReference>
<feature type="compositionally biased region" description="Low complexity" evidence="1">
    <location>
        <begin position="153"/>
        <end position="170"/>
    </location>
</feature>
<dbReference type="Gene3D" id="2.30.29.30">
    <property type="entry name" value="Pleckstrin-homology domain (PH domain)/Phosphotyrosine-binding domain (PTB)"/>
    <property type="match status" value="2"/>
</dbReference>
<dbReference type="VEuPathDB" id="FungiDB:H257_05679"/>